<reference evidence="1 2" key="1">
    <citation type="journal article" date="2016" name="Sci. Rep.">
        <title>The genome sequence of the outbreeding globe artichoke constructed de novo incorporating a phase-aware low-pass sequencing strategy of F1 progeny.</title>
        <authorList>
            <person name="Scaglione D."/>
            <person name="Reyes-Chin-Wo S."/>
            <person name="Acquadro A."/>
            <person name="Froenicke L."/>
            <person name="Portis E."/>
            <person name="Beitel C."/>
            <person name="Tirone M."/>
            <person name="Mauro R."/>
            <person name="Lo Monaco A."/>
            <person name="Mauromicale G."/>
            <person name="Faccioli P."/>
            <person name="Cattivelli L."/>
            <person name="Rieseberg L."/>
            <person name="Michelmore R."/>
            <person name="Lanteri S."/>
        </authorList>
    </citation>
    <scope>NUCLEOTIDE SEQUENCE [LARGE SCALE GENOMIC DNA]</scope>
    <source>
        <strain evidence="1">2C</strain>
    </source>
</reference>
<comment type="caution">
    <text evidence="1">The sequence shown here is derived from an EMBL/GenBank/DDBJ whole genome shotgun (WGS) entry which is preliminary data.</text>
</comment>
<dbReference type="AlphaFoldDB" id="A0A118K6V8"/>
<accession>A0A118K6V8</accession>
<evidence type="ECO:0000313" key="2">
    <source>
        <dbReference type="Proteomes" id="UP000243975"/>
    </source>
</evidence>
<protein>
    <submittedName>
        <fullName evidence="1">Endonuclease/exonuclease/phosphatase</fullName>
    </submittedName>
</protein>
<keyword evidence="1" id="KW-0540">Nuclease</keyword>
<dbReference type="EMBL" id="LEKV01000423">
    <property type="protein sequence ID" value="KVI11298.1"/>
    <property type="molecule type" value="Genomic_DNA"/>
</dbReference>
<dbReference type="SUPFAM" id="SSF56219">
    <property type="entry name" value="DNase I-like"/>
    <property type="match status" value="1"/>
</dbReference>
<evidence type="ECO:0000313" key="1">
    <source>
        <dbReference type="EMBL" id="KVI11298.1"/>
    </source>
</evidence>
<dbReference type="InterPro" id="IPR036691">
    <property type="entry name" value="Endo/exonu/phosph_ase_sf"/>
</dbReference>
<keyword evidence="2" id="KW-1185">Reference proteome</keyword>
<sequence>MRKLSFSCQTIETGRVLCEQPDICWVLGGDFNKVRYSCERKGSKFSSYGMAAFNEFIRANALIEPSLGGRKFTWLVETLSNSNKAHTPPMLDHESHISESGWFLNQNLPSVNCDSIDGMMDLQTRWTNSVNWGEEGGHWCEDSSLKQEDQKSDAVRGKLKVAIRRVKCNSINWSKGFLTGVGVNSSTIANLARTKGCEANSLSFVYLGLPTGTSSHTTAIWSPLVDCFKKKLGD</sequence>
<keyword evidence="1" id="KW-0255">Endonuclease</keyword>
<keyword evidence="1" id="KW-0378">Hydrolase</keyword>
<name>A0A118K6V8_CYNCS</name>
<proteinExistence type="predicted"/>
<dbReference type="GO" id="GO:0004519">
    <property type="term" value="F:endonuclease activity"/>
    <property type="evidence" value="ECO:0007669"/>
    <property type="project" value="UniProtKB-KW"/>
</dbReference>
<organism evidence="1 2">
    <name type="scientific">Cynara cardunculus var. scolymus</name>
    <name type="common">Globe artichoke</name>
    <name type="synonym">Cynara scolymus</name>
    <dbReference type="NCBI Taxonomy" id="59895"/>
    <lineage>
        <taxon>Eukaryota</taxon>
        <taxon>Viridiplantae</taxon>
        <taxon>Streptophyta</taxon>
        <taxon>Embryophyta</taxon>
        <taxon>Tracheophyta</taxon>
        <taxon>Spermatophyta</taxon>
        <taxon>Magnoliopsida</taxon>
        <taxon>eudicotyledons</taxon>
        <taxon>Gunneridae</taxon>
        <taxon>Pentapetalae</taxon>
        <taxon>asterids</taxon>
        <taxon>campanulids</taxon>
        <taxon>Asterales</taxon>
        <taxon>Asteraceae</taxon>
        <taxon>Carduoideae</taxon>
        <taxon>Cardueae</taxon>
        <taxon>Carduinae</taxon>
        <taxon>Cynara</taxon>
    </lineage>
</organism>
<dbReference type="Proteomes" id="UP000243975">
    <property type="component" value="Unassembled WGS sequence"/>
</dbReference>
<dbReference type="Gramene" id="KVI11298">
    <property type="protein sequence ID" value="KVI11298"/>
    <property type="gene ID" value="Ccrd_010293"/>
</dbReference>
<gene>
    <name evidence="1" type="ORF">Ccrd_010293</name>
</gene>